<feature type="transmembrane region" description="Helical" evidence="8">
    <location>
        <begin position="22"/>
        <end position="39"/>
    </location>
</feature>
<gene>
    <name evidence="10" type="ORF">J3R75_002372</name>
</gene>
<reference evidence="10" key="1">
    <citation type="submission" date="2023-07" db="EMBL/GenBank/DDBJ databases">
        <title>Genomic Encyclopedia of Type Strains, Phase IV (KMG-IV): sequencing the most valuable type-strain genomes for metagenomic binning, comparative biology and taxonomic classification.</title>
        <authorList>
            <person name="Goeker M."/>
        </authorList>
    </citation>
    <scope>NUCLEOTIDE SEQUENCE</scope>
    <source>
        <strain evidence="10">DSM 24202</strain>
    </source>
</reference>
<keyword evidence="4 8" id="KW-1133">Transmembrane helix</keyword>
<evidence type="ECO:0000256" key="1">
    <source>
        <dbReference type="ARBA" id="ARBA00004651"/>
    </source>
</evidence>
<name>A0AAE3VH36_9BACT</name>
<evidence type="ECO:0000256" key="8">
    <source>
        <dbReference type="SAM" id="Phobius"/>
    </source>
</evidence>
<comment type="similarity">
    <text evidence="6">Belongs to the ABC-4 integral membrane protein family.</text>
</comment>
<dbReference type="PANTHER" id="PTHR30572">
    <property type="entry name" value="MEMBRANE COMPONENT OF TRANSPORTER-RELATED"/>
    <property type="match status" value="1"/>
</dbReference>
<feature type="domain" description="ABC3 transporter permease C-terminal" evidence="9">
    <location>
        <begin position="1380"/>
        <end position="1493"/>
    </location>
</feature>
<comment type="subcellular location">
    <subcellularLocation>
        <location evidence="1">Cell membrane</location>
        <topology evidence="1">Multi-pass membrane protein</topology>
    </subcellularLocation>
</comment>
<proteinExistence type="inferred from homology"/>
<dbReference type="Gene3D" id="3.50.30.30">
    <property type="match status" value="1"/>
</dbReference>
<evidence type="ECO:0000256" key="3">
    <source>
        <dbReference type="ARBA" id="ARBA00022692"/>
    </source>
</evidence>
<dbReference type="PANTHER" id="PTHR30572:SF4">
    <property type="entry name" value="ABC TRANSPORTER PERMEASE YTRF"/>
    <property type="match status" value="1"/>
</dbReference>
<keyword evidence="5 8" id="KW-0472">Membrane</keyword>
<feature type="region of interest" description="Disordered" evidence="7">
    <location>
        <begin position="1648"/>
        <end position="1675"/>
    </location>
</feature>
<dbReference type="RefSeq" id="WP_307261688.1">
    <property type="nucleotide sequence ID" value="NZ_JAUSVL010000001.1"/>
</dbReference>
<feature type="transmembrane region" description="Helical" evidence="8">
    <location>
        <begin position="940"/>
        <end position="959"/>
    </location>
</feature>
<dbReference type="InterPro" id="IPR003838">
    <property type="entry name" value="ABC3_permease_C"/>
</dbReference>
<sequence>MPTLHHNPAGTGRQRPRIGARLMLWLLLIIASAATAALPELPMGAPGSPANLACEEAVATFFREGGTEHGDMRFVAPCFEPGVATLTVAGSAAMRLYAMQPGVVRPGNFAAADFSAPLVYVGSGDGAALARIAGTPLAGAIAVLDFSCGDAWRRLLRFGVLGFIFLEDGANDYQDAVDKMTGGEVAIPRYYLAANAAAQLRGAFTATPSLSATVQAAPSRWTNRELRNLWALVPGADPQLSNDVIVLCAAMDSNAIVPELCGGGQTQANLRLLLELYQRFRAAPPARSVLFCVVNAHTRNVLGERILAWNLLTPRSKVEQLLDSVNQSLRNEEMFLGHYQRLSLDPPSAEDEAFLIQLRDLVDSTTGKNISVKEPIVDLARREVNLLKGQLLRLTRDKSIPAEEARQRSRELDAQRQHYVNVLTLFNKAGIRTKLSELDDVEVGILRSYVREIVDTRRSWSELNRQEMARVTANNAVRSTLGMRSVKLVLNLELSWQNRLLGLSANDPTCAGRWQQPFGVHATAIADEIADAGNAATGMTFVDGMTRQGGLPESHYFPRSSETVSVFQAAGPTPAFAVRNVFSSYNRLFTTADRPEAIDPQLRIDAAQFLGAFCARLFSDPALTDPSLLQTPTNQSRAWQPIWGVQVKSFKYDDFSASVLPQLPVPGSILLMHDPQDGDRLLRSGDVFTGYLALTDERAVAVLYGVTAQSLNTNAFAFDDDFITINHVIDAGDAENKMSSGIYRNTLDKTLALFACHEFPIHTRDNPAAIAVGPITEANFLVLNGRLNTTPKKFGLSGISSPYTRKTFNRSGGSAAVFMEEGETLKLLTAERVLAVNASAKHPDGVGFGHPDEIGPDFFARAAKDMSVLNHDRMKKLRGTSDELARIFLERGDSALVKADDAQQAADSPAYLRHLHEAVGAHLKAYKRMTAVTNDMLKAVVFYLALMLPFCFFAEKLLFRCKKIEQEMAAFCALFVLTFLVFRNIHPAFRVAQAPEAIFIAFVMGGLGAFVIKILHGRFEGEMQLLFRTGAGFDTGDAGFSTVGQSAMLIGVNNMKRRRIRTALTTATIVLVTFTMLAFTSISKKLSPTIISRARQAPYTGLMIHWPGNSRMDEATLRSLREILSSRADLAVRRWLMPTKVADGVVPFRIDVQRHANASDAGDATAPSAGLSNATLDAILGLPLAEDGFLGPLPLRAGRFFQDGNVHEVIVPEALAKALGIDDTNFAQHSILYEGDAYRVAGILDDQAFLQLKDINQRPILPIKALVQQSAGEQDLSAMAAQSGDAADSGVFYVDLSALLIMPEGRCQRLGGQPYSISAKLHDGQPIWPVVDELLTITNASKFTISSREPFQLGEDAKRGTAAGVYFIGEGYRTSIGGLAFLIIPLLISSTIILNTMLGSVFERKAEIAIYNAVGLNPTHIGMFFLAEAFVYSVIGSVGGYLIGQLASIVLTRTGLIQDINLNFSSLSVVYVILFTIVIVLLSTLYPSMVATRAAVPSGKRKWSLPRHDGRVMPVVFPFIYQPNLIYGINGYLESYFSRFTEASFGDLIAHREDASIDLDNAGRPRLTLRYQVALAPFDLGVTQDLLFTTAYDDRVQAYRLTMTNTRLSGQDSNWAATNMQFLEKMRSYLLHWRNLSPAEHQDFCRRGRTLYPDAPPTATTHTNNHDNPPTPAGD</sequence>
<feature type="transmembrane region" description="Helical" evidence="8">
    <location>
        <begin position="968"/>
        <end position="985"/>
    </location>
</feature>
<dbReference type="EMBL" id="JAUSVL010000001">
    <property type="protein sequence ID" value="MDQ0290265.1"/>
    <property type="molecule type" value="Genomic_DNA"/>
</dbReference>
<feature type="transmembrane region" description="Helical" evidence="8">
    <location>
        <begin position="1423"/>
        <end position="1444"/>
    </location>
</feature>
<dbReference type="InterPro" id="IPR050250">
    <property type="entry name" value="Macrolide_Exporter_MacB"/>
</dbReference>
<dbReference type="GO" id="GO:0005886">
    <property type="term" value="C:plasma membrane"/>
    <property type="evidence" value="ECO:0007669"/>
    <property type="project" value="UniProtKB-SubCell"/>
</dbReference>
<keyword evidence="3 8" id="KW-0812">Transmembrane</keyword>
<evidence type="ECO:0000313" key="10">
    <source>
        <dbReference type="EMBL" id="MDQ0290265.1"/>
    </source>
</evidence>
<dbReference type="GO" id="GO:0022857">
    <property type="term" value="F:transmembrane transporter activity"/>
    <property type="evidence" value="ECO:0007669"/>
    <property type="project" value="TreeGrafter"/>
</dbReference>
<evidence type="ECO:0000256" key="7">
    <source>
        <dbReference type="SAM" id="MobiDB-lite"/>
    </source>
</evidence>
<evidence type="ECO:0000313" key="11">
    <source>
        <dbReference type="Proteomes" id="UP001238163"/>
    </source>
</evidence>
<protein>
    <recommendedName>
        <fullName evidence="9">ABC3 transporter permease C-terminal domain-containing protein</fullName>
    </recommendedName>
</protein>
<dbReference type="Pfam" id="PF02687">
    <property type="entry name" value="FtsX"/>
    <property type="match status" value="1"/>
</dbReference>
<comment type="caution">
    <text evidence="10">The sequence shown here is derived from an EMBL/GenBank/DDBJ whole genome shotgun (WGS) entry which is preliminary data.</text>
</comment>
<evidence type="ECO:0000259" key="9">
    <source>
        <dbReference type="Pfam" id="PF02687"/>
    </source>
</evidence>
<feature type="compositionally biased region" description="Low complexity" evidence="7">
    <location>
        <begin position="1657"/>
        <end position="1668"/>
    </location>
</feature>
<accession>A0AAE3VH36</accession>
<dbReference type="Gene3D" id="3.40.630.10">
    <property type="entry name" value="Zn peptidases"/>
    <property type="match status" value="1"/>
</dbReference>
<evidence type="ECO:0000256" key="2">
    <source>
        <dbReference type="ARBA" id="ARBA00022475"/>
    </source>
</evidence>
<feature type="transmembrane region" description="Helical" evidence="8">
    <location>
        <begin position="1379"/>
        <end position="1402"/>
    </location>
</feature>
<evidence type="ECO:0000256" key="6">
    <source>
        <dbReference type="ARBA" id="ARBA00038076"/>
    </source>
</evidence>
<evidence type="ECO:0000256" key="4">
    <source>
        <dbReference type="ARBA" id="ARBA00022989"/>
    </source>
</evidence>
<keyword evidence="11" id="KW-1185">Reference proteome</keyword>
<feature type="transmembrane region" description="Helical" evidence="8">
    <location>
        <begin position="997"/>
        <end position="1015"/>
    </location>
</feature>
<evidence type="ECO:0000256" key="5">
    <source>
        <dbReference type="ARBA" id="ARBA00023136"/>
    </source>
</evidence>
<feature type="transmembrane region" description="Helical" evidence="8">
    <location>
        <begin position="1063"/>
        <end position="1082"/>
    </location>
</feature>
<organism evidence="10 11">
    <name type="scientific">Oligosphaera ethanolica</name>
    <dbReference type="NCBI Taxonomy" id="760260"/>
    <lineage>
        <taxon>Bacteria</taxon>
        <taxon>Pseudomonadati</taxon>
        <taxon>Lentisphaerota</taxon>
        <taxon>Oligosphaeria</taxon>
        <taxon>Oligosphaerales</taxon>
        <taxon>Oligosphaeraceae</taxon>
        <taxon>Oligosphaera</taxon>
    </lineage>
</organism>
<feature type="transmembrane region" description="Helical" evidence="8">
    <location>
        <begin position="1464"/>
        <end position="1486"/>
    </location>
</feature>
<keyword evidence="2" id="KW-1003">Cell membrane</keyword>
<dbReference type="Proteomes" id="UP001238163">
    <property type="component" value="Unassembled WGS sequence"/>
</dbReference>